<name>A0A1M5ICA7_9BRAD</name>
<dbReference type="Proteomes" id="UP000189796">
    <property type="component" value="Chromosome I"/>
</dbReference>
<proteinExistence type="predicted"/>
<dbReference type="Gene3D" id="3.40.50.450">
    <property type="match status" value="1"/>
</dbReference>
<dbReference type="SUPFAM" id="SSF52309">
    <property type="entry name" value="N-(deoxy)ribosyltransferase-like"/>
    <property type="match status" value="1"/>
</dbReference>
<dbReference type="OrthoDB" id="5379851at2"/>
<reference evidence="2 3" key="1">
    <citation type="submission" date="2016-11" db="EMBL/GenBank/DDBJ databases">
        <authorList>
            <person name="Jaros S."/>
            <person name="Januszkiewicz K."/>
            <person name="Wedrychowicz H."/>
        </authorList>
    </citation>
    <scope>NUCLEOTIDE SEQUENCE [LARGE SCALE GENOMIC DNA]</scope>
    <source>
        <strain evidence="2 3">GAS138</strain>
    </source>
</reference>
<protein>
    <recommendedName>
        <fullName evidence="4">Nucleoside 2-deoxyribosyltransferase</fullName>
    </recommendedName>
</protein>
<dbReference type="EMBL" id="LT670817">
    <property type="protein sequence ID" value="SHG25902.1"/>
    <property type="molecule type" value="Genomic_DNA"/>
</dbReference>
<sequence>MSIEDDSAAATPKKKKSVRKARKSKKAKKTGRAKQARSPDANTGGTAKFPRHTVEKALRIPKAIIEQNAGRECSENDAATYAGVGLGGPFRLEISSAIKYGFLSRPQTGFVEVTDRGRQAIRPQKPGDDIEALRQAVLDAPEISEVYKHYRGEDLPDGSFFEHALVDKFGIPAEKVAEFVQVFMSSLRSAQLLEQRGDKHRILDVTLTPDRDTETSLKKTSAAKLVAGDSCFVVMPFGAPIGGYYQNIYEPAIQKAGLRAVRADADIFGTGKIIDQIWTGINSAKVLIAELTTRNPNVFYELGLAHALDKPVVLISSNREDVPFDLKHIRVIYYDVSDPFWGQKLIDKVAENIVSALNNPEEAVFKRALESA</sequence>
<feature type="compositionally biased region" description="Basic residues" evidence="1">
    <location>
        <begin position="12"/>
        <end position="35"/>
    </location>
</feature>
<accession>A0A1M5ICA7</accession>
<gene>
    <name evidence="2" type="ORF">SAMN05443248_0916</name>
</gene>
<organism evidence="2 3">
    <name type="scientific">Bradyrhizobium erythrophlei</name>
    <dbReference type="NCBI Taxonomy" id="1437360"/>
    <lineage>
        <taxon>Bacteria</taxon>
        <taxon>Pseudomonadati</taxon>
        <taxon>Pseudomonadota</taxon>
        <taxon>Alphaproteobacteria</taxon>
        <taxon>Hyphomicrobiales</taxon>
        <taxon>Nitrobacteraceae</taxon>
        <taxon>Bradyrhizobium</taxon>
    </lineage>
</organism>
<evidence type="ECO:0000313" key="2">
    <source>
        <dbReference type="EMBL" id="SHG25902.1"/>
    </source>
</evidence>
<feature type="region of interest" description="Disordered" evidence="1">
    <location>
        <begin position="1"/>
        <end position="53"/>
    </location>
</feature>
<evidence type="ECO:0000256" key="1">
    <source>
        <dbReference type="SAM" id="MobiDB-lite"/>
    </source>
</evidence>
<evidence type="ECO:0008006" key="4">
    <source>
        <dbReference type="Google" id="ProtNLM"/>
    </source>
</evidence>
<dbReference type="AlphaFoldDB" id="A0A1M5ICA7"/>
<evidence type="ECO:0000313" key="3">
    <source>
        <dbReference type="Proteomes" id="UP000189796"/>
    </source>
</evidence>
<dbReference type="RefSeq" id="WP_079607060.1">
    <property type="nucleotide sequence ID" value="NZ_LT670817.1"/>
</dbReference>